<dbReference type="RefSeq" id="WP_306733799.1">
    <property type="nucleotide sequence ID" value="NZ_JANHAX010000001.1"/>
</dbReference>
<dbReference type="Pfam" id="PF11351">
    <property type="entry name" value="GTA_holin_3TM"/>
    <property type="match status" value="1"/>
</dbReference>
<proteinExistence type="predicted"/>
<evidence type="ECO:0000313" key="4">
    <source>
        <dbReference type="Proteomes" id="UP001226762"/>
    </source>
</evidence>
<keyword evidence="4" id="KW-1185">Reference proteome</keyword>
<evidence type="ECO:0000256" key="2">
    <source>
        <dbReference type="SAM" id="Phobius"/>
    </source>
</evidence>
<feature type="transmembrane region" description="Helical" evidence="2">
    <location>
        <begin position="107"/>
        <end position="125"/>
    </location>
</feature>
<evidence type="ECO:0000313" key="3">
    <source>
        <dbReference type="EMBL" id="MDQ2088534.1"/>
    </source>
</evidence>
<dbReference type="InterPro" id="IPR021497">
    <property type="entry name" value="GTA_holin_3TM"/>
</dbReference>
<gene>
    <name evidence="3" type="ORF">NO357_01295</name>
</gene>
<reference evidence="3" key="2">
    <citation type="submission" date="2023-02" db="EMBL/GenBank/DDBJ databases">
        <title>'Rhodoalgimonas zhirmunskyi' gen. nov., isolated from a red alga.</title>
        <authorList>
            <person name="Nedashkovskaya O.I."/>
            <person name="Otstavnykh N.Y."/>
            <person name="Bystritskaya E.P."/>
            <person name="Balabanova L.A."/>
            <person name="Isaeva M.P."/>
        </authorList>
    </citation>
    <scope>NUCLEOTIDE SEQUENCE</scope>
    <source>
        <strain evidence="3">KCTC 52189</strain>
    </source>
</reference>
<protein>
    <submittedName>
        <fullName evidence="3">Holin family protein</fullName>
    </submittedName>
</protein>
<keyword evidence="2" id="KW-0472">Membrane</keyword>
<evidence type="ECO:0000256" key="1">
    <source>
        <dbReference type="SAM" id="MobiDB-lite"/>
    </source>
</evidence>
<name>A0AAE4B3M4_9RHOB</name>
<feature type="transmembrane region" description="Helical" evidence="2">
    <location>
        <begin position="74"/>
        <end position="95"/>
    </location>
</feature>
<dbReference type="EMBL" id="JANHAX010000001">
    <property type="protein sequence ID" value="MDQ2088534.1"/>
    <property type="molecule type" value="Genomic_DNA"/>
</dbReference>
<dbReference type="Proteomes" id="UP001226762">
    <property type="component" value="Unassembled WGS sequence"/>
</dbReference>
<accession>A0AAE4B3M4</accession>
<dbReference type="AlphaFoldDB" id="A0AAE4B3M4"/>
<organism evidence="3 4">
    <name type="scientific">Marimonas arenosa</name>
    <dbReference type="NCBI Taxonomy" id="1795305"/>
    <lineage>
        <taxon>Bacteria</taxon>
        <taxon>Pseudomonadati</taxon>
        <taxon>Pseudomonadota</taxon>
        <taxon>Alphaproteobacteria</taxon>
        <taxon>Rhodobacterales</taxon>
        <taxon>Paracoccaceae</taxon>
        <taxon>Marimonas</taxon>
    </lineage>
</organism>
<keyword evidence="2" id="KW-1133">Transmembrane helix</keyword>
<comment type="caution">
    <text evidence="3">The sequence shown here is derived from an EMBL/GenBank/DDBJ whole genome shotgun (WGS) entry which is preliminary data.</text>
</comment>
<feature type="region of interest" description="Disordered" evidence="1">
    <location>
        <begin position="172"/>
        <end position="196"/>
    </location>
</feature>
<keyword evidence="2" id="KW-0812">Transmembrane</keyword>
<sequence>MGLIERLLSLVFGNGGHALRQTAEVFRENAEAASVRAAETHGRSVRQFGGEFAHPERGLFDRIMDGINRLPRPALALGTLGLFIAAMVDPVWFAARMQGIALVPEPLWWLLGAIVSFYFGARHQAKGQEFQRQITRTLATVPQVVSNLHALEALERGAQSPALAATGNDAALEQNSLTPETNPALDTWTRGADQGR</sequence>
<reference evidence="3" key="1">
    <citation type="submission" date="2022-07" db="EMBL/GenBank/DDBJ databases">
        <authorList>
            <person name="Otstavnykh N."/>
            <person name="Isaeva M."/>
            <person name="Bystritskaya E."/>
        </authorList>
    </citation>
    <scope>NUCLEOTIDE SEQUENCE</scope>
    <source>
        <strain evidence="3">KCTC 52189</strain>
    </source>
</reference>